<dbReference type="SUPFAM" id="SSF48371">
    <property type="entry name" value="ARM repeat"/>
    <property type="match status" value="1"/>
</dbReference>
<keyword evidence="4" id="KW-0539">Nucleus</keyword>
<sequence>MDINHIVSLIETFNNSHDSKVINDIQNVLQQHQKSELGIDLANALLSQENGSTNVKYFGALTYTVQLTTCLHTESQLWSIFQGNLVHLTRMMFLFTSNPAAASNLLVTITKLMSNLSLIFLTINSDAIGADSNKIPAWRNPVNTCIKLLQHCNESNLFEWRTDNSEIAERLVRTCLNEDVPYTELIGNISSSAPLNKLLLLFTKVIVEDMNKYQSKKSSLSNVYEMVHNHLYISTMAILNFNLENMMSSGATSEVFPCITSWIHYISMARNVSAHGTMDLTEMFNNMINVMCMASNGSQEFPYSDEVISIFDDLFSNDPTLMSFEVRAKLEAIFLGVSRHSMNTSNDWMLAYMNHLVTNELYDDLKVLASCVVDFLQISNLDVCNKLFTNIHENTGDQSLEDYIRVLLQLTNFPLIPILQETYSSKMIEFWLDLAEGYGNLPQEALKADANEIAENMFNQVVQIYLPKISLMNKQKIMEEDDDQSLLHEFDDFRSATQDLMEILWTILGHSKLTIVLIRGVGQADTNNVDLYQVEAMSFLLAKLLDGVNFSQSPFISDAIGENHLIDNLLFLLQTGCKQKEHSKTAQVLKLDFVKATCNLLGVMATYFHVDSKPLGPIVESLFECLETSRQYNPIEYSIKMELQLNRTISLICENCRKELIPFLPNFIQVLRSIMRPESPVSHFTREKFVKSIGNIIQMCVSEGPEAQANHISNMVDMIGGLIQTTDAKSDMLSLLACLSELGSGLSQLPNDDEFIENNPMYLAQLPAFQAYWLQDPMRVKDKVMHLVQYALSKYGTDPEFVEVSCLIIGKAITLPDDIPHFLRYPLSEMMSFYMTCISNCDYASGLPYIEYQLEKIVAGFKDQLTSHEFDEMFKQFFLNYYSSHISSDPDLIQSMVSWVNSVLEAKPSLALKSEYWTQFIVPEFLKYLQAKEKFTISSTTKFWMKTLNNRRYTQEDTEIINALFQSMGKQLVYQTMFSLHHAQRSDVPQYAELIRTLFAKYPMPMKDWLYELLPQITGKEAIFHERFINKLTVTRASRATLSTVTEWWLDCNGLPNLQ</sequence>
<protein>
    <submittedName>
        <fullName evidence="5">KLLA0A04884p</fullName>
    </submittedName>
</protein>
<dbReference type="EMBL" id="CR382121">
    <property type="protein sequence ID" value="CAH02802.1"/>
    <property type="molecule type" value="Genomic_DNA"/>
</dbReference>
<accession>Q6CXX5</accession>
<dbReference type="eggNOG" id="KOG2022">
    <property type="taxonomic scope" value="Eukaryota"/>
</dbReference>
<evidence type="ECO:0000313" key="5">
    <source>
        <dbReference type="EMBL" id="CAH02802.1"/>
    </source>
</evidence>
<dbReference type="InterPro" id="IPR051345">
    <property type="entry name" value="Importin_beta-like_NTR"/>
</dbReference>
<comment type="similarity">
    <text evidence="2">Belongs to the importin beta family.</text>
</comment>
<keyword evidence="3" id="KW-0813">Transport</keyword>
<dbReference type="GO" id="GO:0005737">
    <property type="term" value="C:cytoplasm"/>
    <property type="evidence" value="ECO:0007669"/>
    <property type="project" value="TreeGrafter"/>
</dbReference>
<dbReference type="KEGG" id="kla:KLLA0_A04884g"/>
<dbReference type="PaxDb" id="284590-Q6CXX5"/>
<reference evidence="5 6" key="1">
    <citation type="journal article" date="2004" name="Nature">
        <title>Genome evolution in yeasts.</title>
        <authorList>
            <consortium name="Genolevures"/>
            <person name="Dujon B."/>
            <person name="Sherman D."/>
            <person name="Fischer G."/>
            <person name="Durrens P."/>
            <person name="Casaregola S."/>
            <person name="Lafontaine I."/>
            <person name="de Montigny J."/>
            <person name="Marck C."/>
            <person name="Neuveglise C."/>
            <person name="Talla E."/>
            <person name="Goffard N."/>
            <person name="Frangeul L."/>
            <person name="Aigle M."/>
            <person name="Anthouard V."/>
            <person name="Babour A."/>
            <person name="Barbe V."/>
            <person name="Barnay S."/>
            <person name="Blanchin S."/>
            <person name="Beckerich J.M."/>
            <person name="Beyne E."/>
            <person name="Bleykasten C."/>
            <person name="Boisrame A."/>
            <person name="Boyer J."/>
            <person name="Cattolico L."/>
            <person name="Confanioleri F."/>
            <person name="de Daruvar A."/>
            <person name="Despons L."/>
            <person name="Fabre E."/>
            <person name="Fairhead C."/>
            <person name="Ferry-Dumazet H."/>
            <person name="Groppi A."/>
            <person name="Hantraye F."/>
            <person name="Hennequin C."/>
            <person name="Jauniaux N."/>
            <person name="Joyet P."/>
            <person name="Kachouri R."/>
            <person name="Kerrest A."/>
            <person name="Koszul R."/>
            <person name="Lemaire M."/>
            <person name="Lesur I."/>
            <person name="Ma L."/>
            <person name="Muller H."/>
            <person name="Nicaud J.M."/>
            <person name="Nikolski M."/>
            <person name="Oztas S."/>
            <person name="Ozier-Kalogeropoulos O."/>
            <person name="Pellenz S."/>
            <person name="Potier S."/>
            <person name="Richard G.F."/>
            <person name="Straub M.L."/>
            <person name="Suleau A."/>
            <person name="Swennene D."/>
            <person name="Tekaia F."/>
            <person name="Wesolowski-Louvel M."/>
            <person name="Westhof E."/>
            <person name="Wirth B."/>
            <person name="Zeniou-Meyer M."/>
            <person name="Zivanovic I."/>
            <person name="Bolotin-Fukuhara M."/>
            <person name="Thierry A."/>
            <person name="Bouchier C."/>
            <person name="Caudron B."/>
            <person name="Scarpelli C."/>
            <person name="Gaillardin C."/>
            <person name="Weissenbach J."/>
            <person name="Wincker P."/>
            <person name="Souciet J.L."/>
        </authorList>
    </citation>
    <scope>NUCLEOTIDE SEQUENCE [LARGE SCALE GENOMIC DNA]</scope>
    <source>
        <strain evidence="6">ATCC 8585 / CBS 2359 / DSM 70799 / NBRC 1267 / NRRL Y-1140 / WM37</strain>
    </source>
</reference>
<dbReference type="FunCoup" id="Q6CXX5">
    <property type="interactions" value="248"/>
</dbReference>
<dbReference type="PANTHER" id="PTHR12363:SF33">
    <property type="entry name" value="IMPORTIN-13"/>
    <property type="match status" value="1"/>
</dbReference>
<dbReference type="InterPro" id="IPR016024">
    <property type="entry name" value="ARM-type_fold"/>
</dbReference>
<dbReference type="AlphaFoldDB" id="Q6CXX5"/>
<name>Q6CXX5_KLULA</name>
<comment type="subcellular location">
    <subcellularLocation>
        <location evidence="1">Nucleus</location>
    </subcellularLocation>
</comment>
<dbReference type="STRING" id="284590.Q6CXX5"/>
<proteinExistence type="inferred from homology"/>
<evidence type="ECO:0000256" key="3">
    <source>
        <dbReference type="ARBA" id="ARBA00022448"/>
    </source>
</evidence>
<dbReference type="Gene3D" id="1.25.10.10">
    <property type="entry name" value="Leucine-rich Repeat Variant"/>
    <property type="match status" value="1"/>
</dbReference>
<dbReference type="InterPro" id="IPR011989">
    <property type="entry name" value="ARM-like"/>
</dbReference>
<gene>
    <name evidence="5" type="ORF">KLLA0_A04884g</name>
</gene>
<evidence type="ECO:0000313" key="6">
    <source>
        <dbReference type="Proteomes" id="UP000000598"/>
    </source>
</evidence>
<dbReference type="OMA" id="WMLQYMN"/>
<dbReference type="HOGENOM" id="CLU_284018_0_0_1"/>
<dbReference type="GO" id="GO:0005634">
    <property type="term" value="C:nucleus"/>
    <property type="evidence" value="ECO:0007669"/>
    <property type="project" value="UniProtKB-SubCell"/>
</dbReference>
<evidence type="ECO:0000256" key="4">
    <source>
        <dbReference type="ARBA" id="ARBA00023242"/>
    </source>
</evidence>
<dbReference type="PANTHER" id="PTHR12363">
    <property type="entry name" value="TRANSPORTIN 3 AND IMPORTIN 13"/>
    <property type="match status" value="1"/>
</dbReference>
<dbReference type="InParanoid" id="Q6CXX5"/>
<dbReference type="Proteomes" id="UP000000598">
    <property type="component" value="Chromosome A"/>
</dbReference>
<keyword evidence="6" id="KW-1185">Reference proteome</keyword>
<organism evidence="5 6">
    <name type="scientific">Kluyveromyces lactis (strain ATCC 8585 / CBS 2359 / DSM 70799 / NBRC 1267 / NRRL Y-1140 / WM37)</name>
    <name type="common">Yeast</name>
    <name type="synonym">Candida sphaerica</name>
    <dbReference type="NCBI Taxonomy" id="284590"/>
    <lineage>
        <taxon>Eukaryota</taxon>
        <taxon>Fungi</taxon>
        <taxon>Dikarya</taxon>
        <taxon>Ascomycota</taxon>
        <taxon>Saccharomycotina</taxon>
        <taxon>Saccharomycetes</taxon>
        <taxon>Saccharomycetales</taxon>
        <taxon>Saccharomycetaceae</taxon>
        <taxon>Kluyveromyces</taxon>
    </lineage>
</organism>
<evidence type="ECO:0000256" key="1">
    <source>
        <dbReference type="ARBA" id="ARBA00004123"/>
    </source>
</evidence>
<dbReference type="GO" id="GO:0006606">
    <property type="term" value="P:protein import into nucleus"/>
    <property type="evidence" value="ECO:0007669"/>
    <property type="project" value="TreeGrafter"/>
</dbReference>
<evidence type="ECO:0000256" key="2">
    <source>
        <dbReference type="ARBA" id="ARBA00007991"/>
    </source>
</evidence>